<dbReference type="OrthoDB" id="5132222at2759"/>
<evidence type="ECO:0000313" key="2">
    <source>
        <dbReference type="Proteomes" id="UP000554235"/>
    </source>
</evidence>
<dbReference type="EMBL" id="JAADYS010001562">
    <property type="protein sequence ID" value="KAF4462273.1"/>
    <property type="molecule type" value="Genomic_DNA"/>
</dbReference>
<keyword evidence="2" id="KW-1185">Reference proteome</keyword>
<accession>A0A8H4P9D6</accession>
<sequence length="176" mass="19826">MGYPGSTSILRGFRISVATLDAFLLANGVEDTYGAPPFYQDHPDKDAISKLLYSKITKAGGTADKMNFRVMMPLRESMDYSTVAYVTYAWVSIFAHREILPDEDLPSEVPKGFEELRQEILSFGDQVEDGYKIANDGKMGLFAVYTYEIRGLYSPQELQERHKASPPISPYLIVQH</sequence>
<proteinExistence type="predicted"/>
<protein>
    <submittedName>
        <fullName evidence="1">Uncharacterized protein</fullName>
    </submittedName>
</protein>
<dbReference type="AlphaFoldDB" id="A0A8H4P9D6"/>
<gene>
    <name evidence="1" type="ORF">FALBO_10905</name>
</gene>
<organism evidence="1 2">
    <name type="scientific">Fusarium albosuccineum</name>
    <dbReference type="NCBI Taxonomy" id="1237068"/>
    <lineage>
        <taxon>Eukaryota</taxon>
        <taxon>Fungi</taxon>
        <taxon>Dikarya</taxon>
        <taxon>Ascomycota</taxon>
        <taxon>Pezizomycotina</taxon>
        <taxon>Sordariomycetes</taxon>
        <taxon>Hypocreomycetidae</taxon>
        <taxon>Hypocreales</taxon>
        <taxon>Nectriaceae</taxon>
        <taxon>Fusarium</taxon>
        <taxon>Fusarium decemcellulare species complex</taxon>
    </lineage>
</organism>
<dbReference type="Proteomes" id="UP000554235">
    <property type="component" value="Unassembled WGS sequence"/>
</dbReference>
<name>A0A8H4P9D6_9HYPO</name>
<comment type="caution">
    <text evidence="1">The sequence shown here is derived from an EMBL/GenBank/DDBJ whole genome shotgun (WGS) entry which is preliminary data.</text>
</comment>
<evidence type="ECO:0000313" key="1">
    <source>
        <dbReference type="EMBL" id="KAF4462273.1"/>
    </source>
</evidence>
<reference evidence="1 2" key="1">
    <citation type="submission" date="2020-01" db="EMBL/GenBank/DDBJ databases">
        <title>Identification and distribution of gene clusters putatively required for synthesis of sphingolipid metabolism inhibitors in phylogenetically diverse species of the filamentous fungus Fusarium.</title>
        <authorList>
            <person name="Kim H.-S."/>
            <person name="Busman M."/>
            <person name="Brown D.W."/>
            <person name="Divon H."/>
            <person name="Uhlig S."/>
            <person name="Proctor R.H."/>
        </authorList>
    </citation>
    <scope>NUCLEOTIDE SEQUENCE [LARGE SCALE GENOMIC DNA]</scope>
    <source>
        <strain evidence="1 2">NRRL 20459</strain>
    </source>
</reference>